<reference evidence="2" key="1">
    <citation type="journal article" date="2020" name="Nature">
        <title>Giant virus diversity and host interactions through global metagenomics.</title>
        <authorList>
            <person name="Schulz F."/>
            <person name="Roux S."/>
            <person name="Paez-Espino D."/>
            <person name="Jungbluth S."/>
            <person name="Walsh D.A."/>
            <person name="Denef V.J."/>
            <person name="McMahon K.D."/>
            <person name="Konstantinidis K.T."/>
            <person name="Eloe-Fadrosh E.A."/>
            <person name="Kyrpides N.C."/>
            <person name="Woyke T."/>
        </authorList>
    </citation>
    <scope>NUCLEOTIDE SEQUENCE</scope>
    <source>
        <strain evidence="2">GVMAG-M-3300018416-26</strain>
    </source>
</reference>
<sequence length="428" mass="49989">MIDAEELYKTNTKYYNSDIIDKYTKMYEEYIRLNNIVINKKKKIAKEDYEIDNTADSIYARFKQSNVKIQKPIYQKVDLLMEQVTSDIVNTWYSYNKLKKQCLYDLGNSLSQNSVISTLEKLTEKINKLYALRDTIKMCYLLHKEEVKKKIEKNNIIVQMEKDSLGSSLDELRNNVSDSIRYENLIQEYVKLDHNENIINIMKERTNLENQMNSITEIVMKLPNIGMSDNIVNGTPPSSPSSSKNNKKDLNEDKIHKKAKKILKKTATKAFESPTYKKKMKKFLFNTLEECNDSKRSKDYYMSRDQIIQIVNEDENLQRKLGNVYKNLSKKSLCKKIIGTLESPNTSNKTENDENVTETKSEVISDVNTFRFPFTNKSECESSKRSKVYYMSREDIIEMISKDVSMQSKAGSNYKKLSKAQLCNKLME</sequence>
<dbReference type="AlphaFoldDB" id="A0A6C0BS17"/>
<protein>
    <submittedName>
        <fullName evidence="2">Uncharacterized protein</fullName>
    </submittedName>
</protein>
<dbReference type="EMBL" id="MN739217">
    <property type="protein sequence ID" value="QHS94188.1"/>
    <property type="molecule type" value="Genomic_DNA"/>
</dbReference>
<evidence type="ECO:0000313" key="2">
    <source>
        <dbReference type="EMBL" id="QHS94188.1"/>
    </source>
</evidence>
<feature type="region of interest" description="Disordered" evidence="1">
    <location>
        <begin position="229"/>
        <end position="258"/>
    </location>
</feature>
<feature type="compositionally biased region" description="Basic and acidic residues" evidence="1">
    <location>
        <begin position="246"/>
        <end position="255"/>
    </location>
</feature>
<organism evidence="2">
    <name type="scientific">viral metagenome</name>
    <dbReference type="NCBI Taxonomy" id="1070528"/>
    <lineage>
        <taxon>unclassified sequences</taxon>
        <taxon>metagenomes</taxon>
        <taxon>organismal metagenomes</taxon>
    </lineage>
</organism>
<accession>A0A6C0BS17</accession>
<evidence type="ECO:0000256" key="1">
    <source>
        <dbReference type="SAM" id="MobiDB-lite"/>
    </source>
</evidence>
<name>A0A6C0BS17_9ZZZZ</name>
<proteinExistence type="predicted"/>